<dbReference type="PROSITE" id="PS51755">
    <property type="entry name" value="OMPR_PHOB"/>
    <property type="match status" value="1"/>
</dbReference>
<evidence type="ECO:0000256" key="3">
    <source>
        <dbReference type="SAM" id="MobiDB-lite"/>
    </source>
</evidence>
<dbReference type="Pfam" id="PF25872">
    <property type="entry name" value="HTH_77"/>
    <property type="match status" value="1"/>
</dbReference>
<dbReference type="Proteomes" id="UP000183174">
    <property type="component" value="Unassembled WGS sequence"/>
</dbReference>
<dbReference type="SMART" id="SM00862">
    <property type="entry name" value="Trans_reg_C"/>
    <property type="match status" value="1"/>
</dbReference>
<evidence type="ECO:0000256" key="1">
    <source>
        <dbReference type="ARBA" id="ARBA00023125"/>
    </source>
</evidence>
<dbReference type="SUPFAM" id="SSF46894">
    <property type="entry name" value="C-terminal effector domain of the bipartite response regulators"/>
    <property type="match status" value="1"/>
</dbReference>
<dbReference type="Pfam" id="PF00486">
    <property type="entry name" value="Trans_reg_C"/>
    <property type="match status" value="1"/>
</dbReference>
<dbReference type="GO" id="GO:0006355">
    <property type="term" value="P:regulation of DNA-templated transcription"/>
    <property type="evidence" value="ECO:0007669"/>
    <property type="project" value="InterPro"/>
</dbReference>
<evidence type="ECO:0000259" key="4">
    <source>
        <dbReference type="PROSITE" id="PS51755"/>
    </source>
</evidence>
<dbReference type="GO" id="GO:0000160">
    <property type="term" value="P:phosphorelay signal transduction system"/>
    <property type="evidence" value="ECO:0007669"/>
    <property type="project" value="InterPro"/>
</dbReference>
<feature type="domain" description="OmpR/PhoB-type" evidence="4">
    <location>
        <begin position="22"/>
        <end position="120"/>
    </location>
</feature>
<dbReference type="GO" id="GO:0043531">
    <property type="term" value="F:ADP binding"/>
    <property type="evidence" value="ECO:0007669"/>
    <property type="project" value="InterPro"/>
</dbReference>
<evidence type="ECO:0000256" key="2">
    <source>
        <dbReference type="PROSITE-ProRule" id="PRU01091"/>
    </source>
</evidence>
<dbReference type="CDD" id="cd00383">
    <property type="entry name" value="trans_reg_C"/>
    <property type="match status" value="1"/>
</dbReference>
<reference evidence="5 6" key="1">
    <citation type="submission" date="2016-08" db="EMBL/GenBank/DDBJ databases">
        <authorList>
            <person name="Seilhamer J.J."/>
        </authorList>
    </citation>
    <scope>NUCLEOTIDE SEQUENCE [LARGE SCALE GENOMIC DNA]</scope>
    <source>
        <strain evidence="5 6">CCBAU 10071</strain>
    </source>
</reference>
<dbReference type="InterPro" id="IPR036388">
    <property type="entry name" value="WH-like_DNA-bd_sf"/>
</dbReference>
<dbReference type="GO" id="GO:0003677">
    <property type="term" value="F:DNA binding"/>
    <property type="evidence" value="ECO:0007669"/>
    <property type="project" value="UniProtKB-UniRule"/>
</dbReference>
<dbReference type="SUPFAM" id="SSF48452">
    <property type="entry name" value="TPR-like"/>
    <property type="match status" value="1"/>
</dbReference>
<dbReference type="Gene3D" id="1.10.10.10">
    <property type="entry name" value="Winged helix-like DNA-binding domain superfamily/Winged helix DNA-binding domain"/>
    <property type="match status" value="1"/>
</dbReference>
<dbReference type="InterPro" id="IPR027417">
    <property type="entry name" value="P-loop_NTPase"/>
</dbReference>
<evidence type="ECO:0000313" key="6">
    <source>
        <dbReference type="Proteomes" id="UP000183174"/>
    </source>
</evidence>
<dbReference type="InterPro" id="IPR058852">
    <property type="entry name" value="HTH_77"/>
</dbReference>
<proteinExistence type="predicted"/>
<dbReference type="InterPro" id="IPR002182">
    <property type="entry name" value="NB-ARC"/>
</dbReference>
<dbReference type="PRINTS" id="PR00364">
    <property type="entry name" value="DISEASERSIST"/>
</dbReference>
<dbReference type="AlphaFoldDB" id="A0A1C3VTJ8"/>
<feature type="region of interest" description="Disordered" evidence="3">
    <location>
        <begin position="1"/>
        <end position="21"/>
    </location>
</feature>
<organism evidence="5 6">
    <name type="scientific">Bradyrhizobium yuanmingense</name>
    <dbReference type="NCBI Taxonomy" id="108015"/>
    <lineage>
        <taxon>Bacteria</taxon>
        <taxon>Pseudomonadati</taxon>
        <taxon>Pseudomonadota</taxon>
        <taxon>Alphaproteobacteria</taxon>
        <taxon>Hyphomicrobiales</taxon>
        <taxon>Nitrobacteraceae</taxon>
        <taxon>Bradyrhizobium</taxon>
    </lineage>
</organism>
<dbReference type="Pfam" id="PF00931">
    <property type="entry name" value="NB-ARC"/>
    <property type="match status" value="1"/>
</dbReference>
<name>A0A1C3VTJ8_9BRAD</name>
<gene>
    <name evidence="5" type="ORF">GA0061099_1004567</name>
</gene>
<feature type="DNA-binding region" description="OmpR/PhoB-type" evidence="2">
    <location>
        <begin position="22"/>
        <end position="120"/>
    </location>
</feature>
<accession>A0A1C3VTJ8</accession>
<dbReference type="InterPro" id="IPR001867">
    <property type="entry name" value="OmpR/PhoB-type_DNA-bd"/>
</dbReference>
<dbReference type="PANTHER" id="PTHR47691">
    <property type="entry name" value="REGULATOR-RELATED"/>
    <property type="match status" value="1"/>
</dbReference>
<dbReference type="Gene3D" id="1.25.40.10">
    <property type="entry name" value="Tetratricopeptide repeat domain"/>
    <property type="match status" value="2"/>
</dbReference>
<dbReference type="SUPFAM" id="SSF52540">
    <property type="entry name" value="P-loop containing nucleoside triphosphate hydrolases"/>
    <property type="match status" value="1"/>
</dbReference>
<evidence type="ECO:0000313" key="5">
    <source>
        <dbReference type="EMBL" id="SCB31091.1"/>
    </source>
</evidence>
<keyword evidence="1 2" id="KW-0238">DNA-binding</keyword>
<dbReference type="InterPro" id="IPR011990">
    <property type="entry name" value="TPR-like_helical_dom_sf"/>
</dbReference>
<dbReference type="Gene3D" id="3.40.50.300">
    <property type="entry name" value="P-loop containing nucleotide triphosphate hydrolases"/>
    <property type="match status" value="1"/>
</dbReference>
<sequence length="951" mass="102756">MPSSLPAKHRGAQPSRASEPDSLGVRFGRFCLYEKSRLLEKDQGPVKIGSRALDILCLLVGRAGDIIHKDELLAHAWPNLTVDEASLRVHIAEIRRVLGDGKDGARFITNVPNRGYCFVATIEQRQPAQDAPKPAAMVSGEPSFPLLLTRTIGREDVVQRLSERLLAEQFITLRGPGGIGKTTVALAVAHALSGRAQEVRFVDLGPLKEGELVPSTVASALNLVVQTADPTSSIVQFLGGRRVVLILDSCEHVIEHAARLAEAIYLQAPGTSILATSRESLLVQGEQIVELPPLATPPADQALTSEEMLAYPAVRLFTERATAAGYSVEMSPDNMRLLAGICEKLDGIALAIELAAVRLGAHGLREIDALLDGRLKLEWRGRRTAPPRHQTLSAMLDWSYNLITDAERLALRRLAVFAGAFTLEAAIAVAGAEPDDEQVIDMIGQLVAKSLLSARPIKSSMRYRLLDTTRTYALKRLSESGEANTIARRHAEYVMSALVRSGSNGNALGLPARSELLGDVRAALSWAYSDEGAAELRVPLSGASAPLLVELNLLNECSRVAQRALGALDDTNRGGIWEIELQSALGHAAMFTERNSEQAEAALLRGLSVARKLSDRPNQFRLLSRLNMFYRRTGECDRLVPSAEAAEEVAREIGDPAGLAGASVLLGVSHHLAGNQILAQHHLEKAMQNDIALRVAGPSHFAFARTPRIPLARTLWLRGFPDQAVELARAVTNDAAPKDVVMYSIALCWAASVFGWVGDWASVEKLTARLSEHALMHGFVPYQAVADGFRGQVMVARGDVKDGVDLLHDVLPRLHADRYELYASGFSADLAQGLGRLGRVEEALEALDNSMSRTSAGGEIFDMPELLRLRGKLKAQGGDEDGARQSLKSSIELAETQGALSWRLRSEITLVVLSGKQGKKSALTALAQTLARFSEGLETADLQSARGLLQS</sequence>
<dbReference type="PANTHER" id="PTHR47691:SF3">
    <property type="entry name" value="HTH-TYPE TRANSCRIPTIONAL REGULATOR RV0890C-RELATED"/>
    <property type="match status" value="1"/>
</dbReference>
<dbReference type="InterPro" id="IPR016032">
    <property type="entry name" value="Sig_transdc_resp-reg_C-effctor"/>
</dbReference>
<dbReference type="EMBL" id="FMAE01000004">
    <property type="protein sequence ID" value="SCB31091.1"/>
    <property type="molecule type" value="Genomic_DNA"/>
</dbReference>
<protein>
    <submittedName>
        <fullName evidence="5">Predicted ATPase</fullName>
    </submittedName>
</protein>